<evidence type="ECO:0000256" key="2">
    <source>
        <dbReference type="SAM" id="Phobius"/>
    </source>
</evidence>
<proteinExistence type="predicted"/>
<dbReference type="PANTHER" id="PTHR15852">
    <property type="entry name" value="PLASTID TRANSCRIPTIONALLY ACTIVE PROTEIN"/>
    <property type="match status" value="1"/>
</dbReference>
<reference evidence="3" key="1">
    <citation type="submission" date="2021-01" db="EMBL/GenBank/DDBJ databases">
        <authorList>
            <person name="Corre E."/>
            <person name="Pelletier E."/>
            <person name="Niang G."/>
            <person name="Scheremetjew M."/>
            <person name="Finn R."/>
            <person name="Kale V."/>
            <person name="Holt S."/>
            <person name="Cochrane G."/>
            <person name="Meng A."/>
            <person name="Brown T."/>
            <person name="Cohen L."/>
        </authorList>
    </citation>
    <scope>NUCLEOTIDE SEQUENCE</scope>
    <source>
        <strain evidence="3">CCMP1320</strain>
    </source>
</reference>
<keyword evidence="2" id="KW-1133">Transmembrane helix</keyword>
<dbReference type="PANTHER" id="PTHR15852:SF54">
    <property type="entry name" value="PROTEIN SSUH2 HOMOLOG"/>
    <property type="match status" value="1"/>
</dbReference>
<name>A0A7S3VNT9_DUNTE</name>
<evidence type="ECO:0000313" key="3">
    <source>
        <dbReference type="EMBL" id="CAE0498045.1"/>
    </source>
</evidence>
<feature type="compositionally biased region" description="Low complexity" evidence="1">
    <location>
        <begin position="107"/>
        <end position="119"/>
    </location>
</feature>
<feature type="transmembrane region" description="Helical" evidence="2">
    <location>
        <begin position="151"/>
        <end position="174"/>
    </location>
</feature>
<protein>
    <submittedName>
        <fullName evidence="3">Uncharacterized protein</fullName>
    </submittedName>
</protein>
<keyword evidence="2" id="KW-0812">Transmembrane</keyword>
<organism evidence="3">
    <name type="scientific">Dunaliella tertiolecta</name>
    <name type="common">Green alga</name>
    <dbReference type="NCBI Taxonomy" id="3047"/>
    <lineage>
        <taxon>Eukaryota</taxon>
        <taxon>Viridiplantae</taxon>
        <taxon>Chlorophyta</taxon>
        <taxon>core chlorophytes</taxon>
        <taxon>Chlorophyceae</taxon>
        <taxon>CS clade</taxon>
        <taxon>Chlamydomonadales</taxon>
        <taxon>Dunaliellaceae</taxon>
        <taxon>Dunaliella</taxon>
    </lineage>
</organism>
<evidence type="ECO:0000256" key="1">
    <source>
        <dbReference type="SAM" id="MobiDB-lite"/>
    </source>
</evidence>
<sequence>MLHSGTSPHISGRCLCLEPLPLLAPLGRRTALAKRLPSPALHALSPHYHNEPAARWSQPAQAAQVQGSLEKDGVSTISCQQQQDSTQSLRTTTGYHRVSQADPLNRSSSSIASSLPPPSTTYFSTTPSASLTRMLLMAPTPSLRALTNRKWHLTGPMSFLLFMLGIFLALMAAVRRVLVKRVKACKTCRAFGLIRCRLCDGQGSVLWRGKVNHEETCPLCLTKRYVTCPDCGGHYHRSMFVHRQNRTGRGLIPDFLLKMNG</sequence>
<accession>A0A7S3VNT9</accession>
<gene>
    <name evidence="3" type="ORF">DTER00134_LOCUS13118</name>
</gene>
<dbReference type="InterPro" id="IPR036410">
    <property type="entry name" value="HSP_DnaJ_Cys-rich_dom_sf"/>
</dbReference>
<dbReference type="AlphaFoldDB" id="A0A7S3VNT9"/>
<feature type="region of interest" description="Disordered" evidence="1">
    <location>
        <begin position="98"/>
        <end position="119"/>
    </location>
</feature>
<dbReference type="SUPFAM" id="SSF57938">
    <property type="entry name" value="DnaJ/Hsp40 cysteine-rich domain"/>
    <property type="match status" value="1"/>
</dbReference>
<keyword evidence="2" id="KW-0472">Membrane</keyword>
<dbReference type="EMBL" id="HBIP01021980">
    <property type="protein sequence ID" value="CAE0498045.1"/>
    <property type="molecule type" value="Transcribed_RNA"/>
</dbReference>